<accession>E3PV49</accession>
<protein>
    <submittedName>
        <fullName evidence="1">Uncharacterized protein</fullName>
    </submittedName>
</protein>
<dbReference type="KEGG" id="cst:CLOST_2385"/>
<evidence type="ECO:0000313" key="1">
    <source>
        <dbReference type="EMBL" id="CBH22502.1"/>
    </source>
</evidence>
<organism evidence="1 2">
    <name type="scientific">Acetoanaerobium sticklandii (strain ATCC 12662 / DSM 519 / JCM 1433 / CCUG 9281 / NCIMB 10654 / HF)</name>
    <name type="common">Clostridium sticklandii</name>
    <dbReference type="NCBI Taxonomy" id="499177"/>
    <lineage>
        <taxon>Bacteria</taxon>
        <taxon>Bacillati</taxon>
        <taxon>Bacillota</taxon>
        <taxon>Clostridia</taxon>
        <taxon>Peptostreptococcales</taxon>
        <taxon>Filifactoraceae</taxon>
        <taxon>Acetoanaerobium</taxon>
    </lineage>
</organism>
<name>E3PV49_ACESD</name>
<dbReference type="HOGENOM" id="CLU_3373131_0_0_9"/>
<gene>
    <name evidence="1" type="ordered locus">CLOST_2385</name>
</gene>
<dbReference type="Proteomes" id="UP000007041">
    <property type="component" value="Chromosome"/>
</dbReference>
<sequence length="34" mass="3489">MKAPHVFHGISGDVIVPESSSALERLTGANPLSA</sequence>
<dbReference type="BioCyc" id="CSTI499177:GJE9-2479-MONOMER"/>
<dbReference type="EMBL" id="FP565809">
    <property type="protein sequence ID" value="CBH22502.1"/>
    <property type="molecule type" value="Genomic_DNA"/>
</dbReference>
<keyword evidence="2" id="KW-1185">Reference proteome</keyword>
<evidence type="ECO:0000313" key="2">
    <source>
        <dbReference type="Proteomes" id="UP000007041"/>
    </source>
</evidence>
<reference evidence="2" key="1">
    <citation type="journal article" date="2010" name="BMC Genomics">
        <title>Clostridium sticklandii, a specialist in amino acid degradation:revisiting its metabolism through its genome sequence.</title>
        <authorList>
            <person name="Fonknechten N."/>
            <person name="Chaussonnerie S."/>
            <person name="Tricot S."/>
            <person name="Lajus A."/>
            <person name="Andreesen J.R."/>
            <person name="Perchat N."/>
            <person name="Pelletier E."/>
            <person name="Gouyvenoux M."/>
            <person name="Barbe V."/>
            <person name="Salanoubat M."/>
            <person name="Le Paslier D."/>
            <person name="Weissenbach J."/>
            <person name="Cohen G.N."/>
            <person name="Kreimeyer A."/>
        </authorList>
    </citation>
    <scope>NUCLEOTIDE SEQUENCE [LARGE SCALE GENOMIC DNA]</scope>
    <source>
        <strain evidence="2">ATCC 12662 / DSM 519 / JCM 1433 / CCUG 9281 / NCIMB 10654 / HF</strain>
    </source>
</reference>
<proteinExistence type="predicted"/>
<dbReference type="AlphaFoldDB" id="E3PV49"/>